<reference evidence="2" key="1">
    <citation type="journal article" date="2022" name="Mol. Ecol. Resour.">
        <title>The genomes of chicory, endive, great burdock and yacon provide insights into Asteraceae palaeo-polyploidization history and plant inulin production.</title>
        <authorList>
            <person name="Fan W."/>
            <person name="Wang S."/>
            <person name="Wang H."/>
            <person name="Wang A."/>
            <person name="Jiang F."/>
            <person name="Liu H."/>
            <person name="Zhao H."/>
            <person name="Xu D."/>
            <person name="Zhang Y."/>
        </authorList>
    </citation>
    <scope>NUCLEOTIDE SEQUENCE [LARGE SCALE GENOMIC DNA]</scope>
    <source>
        <strain evidence="2">cv. Punajuju</strain>
    </source>
</reference>
<keyword evidence="2" id="KW-1185">Reference proteome</keyword>
<comment type="caution">
    <text evidence="1">The sequence shown here is derived from an EMBL/GenBank/DDBJ whole genome shotgun (WGS) entry which is preliminary data.</text>
</comment>
<dbReference type="Proteomes" id="UP001055811">
    <property type="component" value="Linkage Group LG08"/>
</dbReference>
<evidence type="ECO:0000313" key="2">
    <source>
        <dbReference type="Proteomes" id="UP001055811"/>
    </source>
</evidence>
<sequence>MDSSPSSSSSTGLGHVRSISLPSRSHPSTLKAEEELTSLQTWEASSSSMATVDKVCGSLVQLGRLYISINDLFGLSLTQQATFYRKDDKLVDEFLDRLMWLLDACGSIKDAIEQVKEHLVNVQSALRRKKEDLSVDAASLIRKMKDAKRSIAKLKQIDKRIRRTALVDKDDHLSAVTRSLRDTSALSVSIFGSLLSLKSIFVPNQKFTKWSKVLSLIHKGKTVTLEKPQISNEALESHIAVVENSLEGIFRTLIKTKVSLLNIRSR</sequence>
<evidence type="ECO:0000313" key="1">
    <source>
        <dbReference type="EMBL" id="KAI3699327.1"/>
    </source>
</evidence>
<proteinExistence type="predicted"/>
<organism evidence="1 2">
    <name type="scientific">Cichorium intybus</name>
    <name type="common">Chicory</name>
    <dbReference type="NCBI Taxonomy" id="13427"/>
    <lineage>
        <taxon>Eukaryota</taxon>
        <taxon>Viridiplantae</taxon>
        <taxon>Streptophyta</taxon>
        <taxon>Embryophyta</taxon>
        <taxon>Tracheophyta</taxon>
        <taxon>Spermatophyta</taxon>
        <taxon>Magnoliopsida</taxon>
        <taxon>eudicotyledons</taxon>
        <taxon>Gunneridae</taxon>
        <taxon>Pentapetalae</taxon>
        <taxon>asterids</taxon>
        <taxon>campanulids</taxon>
        <taxon>Asterales</taxon>
        <taxon>Asteraceae</taxon>
        <taxon>Cichorioideae</taxon>
        <taxon>Cichorieae</taxon>
        <taxon>Cichoriinae</taxon>
        <taxon>Cichorium</taxon>
    </lineage>
</organism>
<protein>
    <submittedName>
        <fullName evidence="1">Uncharacterized protein</fullName>
    </submittedName>
</protein>
<accession>A0ACB8ZP40</accession>
<reference evidence="1 2" key="2">
    <citation type="journal article" date="2022" name="Mol. Ecol. Resour.">
        <title>The genomes of chicory, endive, great burdock and yacon provide insights into Asteraceae paleo-polyploidization history and plant inulin production.</title>
        <authorList>
            <person name="Fan W."/>
            <person name="Wang S."/>
            <person name="Wang H."/>
            <person name="Wang A."/>
            <person name="Jiang F."/>
            <person name="Liu H."/>
            <person name="Zhao H."/>
            <person name="Xu D."/>
            <person name="Zhang Y."/>
        </authorList>
    </citation>
    <scope>NUCLEOTIDE SEQUENCE [LARGE SCALE GENOMIC DNA]</scope>
    <source>
        <strain evidence="2">cv. Punajuju</strain>
        <tissue evidence="1">Leaves</tissue>
    </source>
</reference>
<dbReference type="EMBL" id="CM042016">
    <property type="protein sequence ID" value="KAI3699327.1"/>
    <property type="molecule type" value="Genomic_DNA"/>
</dbReference>
<name>A0ACB8ZP40_CICIN</name>
<gene>
    <name evidence="1" type="ORF">L2E82_43563</name>
</gene>